<sequence length="60" mass="7020">MPCCEAHFLSEGISDHCPITPSKTKRNKAFKYCNIWSKHQHIVKKMWDTPVDGSIRCTKW</sequence>
<accession>A0AAV9MEU8</accession>
<name>A0AAV9MEU8_9SOLN</name>
<gene>
    <name evidence="1" type="ORF">R3W88_000267</name>
</gene>
<proteinExistence type="predicted"/>
<reference evidence="1 2" key="1">
    <citation type="submission" date="2023-10" db="EMBL/GenBank/DDBJ databases">
        <title>Genome-Wide Identification Analysis in wild type Solanum Pinnatisectum Reveals Some Genes Defensing Phytophthora Infestans.</title>
        <authorList>
            <person name="Sun C."/>
        </authorList>
    </citation>
    <scope>NUCLEOTIDE SEQUENCE [LARGE SCALE GENOMIC DNA]</scope>
    <source>
        <strain evidence="1">LQN</strain>
        <tissue evidence="1">Leaf</tissue>
    </source>
</reference>
<evidence type="ECO:0000313" key="2">
    <source>
        <dbReference type="Proteomes" id="UP001311915"/>
    </source>
</evidence>
<dbReference type="EMBL" id="JAWPEI010000001">
    <property type="protein sequence ID" value="KAK4736570.1"/>
    <property type="molecule type" value="Genomic_DNA"/>
</dbReference>
<comment type="caution">
    <text evidence="1">The sequence shown here is derived from an EMBL/GenBank/DDBJ whole genome shotgun (WGS) entry which is preliminary data.</text>
</comment>
<dbReference type="Proteomes" id="UP001311915">
    <property type="component" value="Unassembled WGS sequence"/>
</dbReference>
<keyword evidence="2" id="KW-1185">Reference proteome</keyword>
<protein>
    <submittedName>
        <fullName evidence="1">Uncharacterized protein</fullName>
    </submittedName>
</protein>
<organism evidence="1 2">
    <name type="scientific">Solanum pinnatisectum</name>
    <name type="common">tansyleaf nightshade</name>
    <dbReference type="NCBI Taxonomy" id="50273"/>
    <lineage>
        <taxon>Eukaryota</taxon>
        <taxon>Viridiplantae</taxon>
        <taxon>Streptophyta</taxon>
        <taxon>Embryophyta</taxon>
        <taxon>Tracheophyta</taxon>
        <taxon>Spermatophyta</taxon>
        <taxon>Magnoliopsida</taxon>
        <taxon>eudicotyledons</taxon>
        <taxon>Gunneridae</taxon>
        <taxon>Pentapetalae</taxon>
        <taxon>asterids</taxon>
        <taxon>lamiids</taxon>
        <taxon>Solanales</taxon>
        <taxon>Solanaceae</taxon>
        <taxon>Solanoideae</taxon>
        <taxon>Solaneae</taxon>
        <taxon>Solanum</taxon>
    </lineage>
</organism>
<evidence type="ECO:0000313" key="1">
    <source>
        <dbReference type="EMBL" id="KAK4736570.1"/>
    </source>
</evidence>
<dbReference type="AlphaFoldDB" id="A0AAV9MEU8"/>